<dbReference type="PATRIC" id="fig|1316587.3.peg.1698"/>
<dbReference type="AlphaFoldDB" id="U7TRM4"/>
<evidence type="ECO:0000259" key="4">
    <source>
        <dbReference type="Pfam" id="PF10145"/>
    </source>
</evidence>
<dbReference type="InterPro" id="IPR010090">
    <property type="entry name" value="Phage_tape_meas"/>
</dbReference>
<feature type="coiled-coil region" evidence="2">
    <location>
        <begin position="29"/>
        <end position="181"/>
    </location>
</feature>
<dbReference type="PANTHER" id="PTHR37813:SF1">
    <property type="entry name" value="FELS-2 PROPHAGE PROTEIN"/>
    <property type="match status" value="1"/>
</dbReference>
<dbReference type="EMBL" id="AXNV01000017">
    <property type="protein sequence ID" value="ERT46919.1"/>
    <property type="molecule type" value="Genomic_DNA"/>
</dbReference>
<evidence type="ECO:0000256" key="1">
    <source>
        <dbReference type="ARBA" id="ARBA00022612"/>
    </source>
</evidence>
<dbReference type="PANTHER" id="PTHR37813">
    <property type="entry name" value="FELS-2 PROPHAGE PROTEIN"/>
    <property type="match status" value="1"/>
</dbReference>
<gene>
    <name evidence="5" type="ORF">HMPREF1767_01706</name>
</gene>
<keyword evidence="3" id="KW-0812">Transmembrane</keyword>
<keyword evidence="2" id="KW-0175">Coiled coil</keyword>
<evidence type="ECO:0000256" key="2">
    <source>
        <dbReference type="SAM" id="Coils"/>
    </source>
</evidence>
<evidence type="ECO:0000256" key="3">
    <source>
        <dbReference type="SAM" id="Phobius"/>
    </source>
</evidence>
<proteinExistence type="predicted"/>
<dbReference type="Pfam" id="PF10145">
    <property type="entry name" value="PhageMin_Tail"/>
    <property type="match status" value="1"/>
</dbReference>
<organism evidence="5">
    <name type="scientific">Fusobacterium nucleatum CTI-6</name>
    <dbReference type="NCBI Taxonomy" id="1316587"/>
    <lineage>
        <taxon>Bacteria</taxon>
        <taxon>Fusobacteriati</taxon>
        <taxon>Fusobacteriota</taxon>
        <taxon>Fusobacteriia</taxon>
        <taxon>Fusobacteriales</taxon>
        <taxon>Fusobacteriaceae</taxon>
        <taxon>Fusobacterium</taxon>
    </lineage>
</organism>
<comment type="caution">
    <text evidence="5">The sequence shown here is derived from an EMBL/GenBank/DDBJ whole genome shotgun (WGS) entry which is preliminary data.</text>
</comment>
<keyword evidence="3" id="KW-0472">Membrane</keyword>
<evidence type="ECO:0000313" key="5">
    <source>
        <dbReference type="EMBL" id="ERT46919.1"/>
    </source>
</evidence>
<accession>U7TRM4</accession>
<protein>
    <submittedName>
        <fullName evidence="5">Phage tail tape measure protein, TP901 family, core region</fullName>
    </submittedName>
</protein>
<name>U7TRM4_FUSNU</name>
<feature type="domain" description="Phage tail tape measure protein" evidence="4">
    <location>
        <begin position="253"/>
        <end position="447"/>
    </location>
</feature>
<feature type="transmembrane region" description="Helical" evidence="3">
    <location>
        <begin position="629"/>
        <end position="647"/>
    </location>
</feature>
<sequence>MKSIGISFGIGALVSATFSKSFGMANKGISQLSNTIGKLNQEIINLKDTQSLIAKYNKDNKALKEKIVTIKETEKAIKNLKKEIENEKKAIEENTGKTSKQRKEIRESKKIVEEKTKALKDLEKKLNSLNQSYIKEAKNLSTTRNILKEKKIDLNDTAKAYDKLEKSIKAAENATKKFTKASSVNNIANKFSSAGNKMLAGAGAVAGTLYKPVQEAINAESNFSDVKKQFDFNSKEEEEKFKKDLHKIITEKKIAISLNELYGAAASAGQSGLNQEEAVEYIELASKIGMAFDMNREEAAQAMFEMKNALKLPYEGLIELTDKMNYLGNTTGASAAKITDFVNRTGNIGKLAGFSADKVAAIGASLIEQGMDADVAATGAKKVFSAMTKGNAVTKNQAKIYKSLGIDPVELSKLAQEDAQKALNLLFTKINSKSKDEQGAIMTLLFGEEGKRGAAAIAANLDRVNENLAKVNGNEAKGSVDKEADIKRATTANQLAIANGKLSIILSQLGTTVLPSVNSALEWFSNFLSKISAYQEKHPELFKKIMDSLLKGVVVLGGLGIAFKGVAGTLKIYSNYLKIAGFMTKHQVGTNILKSGAKLFNFGKRLIKGVGTLSKAFVKFGATMLASPITWVIAGIIALVAAGYLLYKNWDTVKQKAIELKNMVVGLIDKFWYLMGPIGWIVKGGMEIYRNWDKIKAKAAELKEKVANMITNLVLKWDNFKASIKNILGNVFNWMEEKWNNIKDISGKVADFFVGIFEKIKNGFDTVVGWGKKILSFGSNERTAPPGRRGYSTQSNITPYSYGGRNIPGYAKGGIVNSPTLAWVGEGATSESIIPHDSSERSFNLWEKTGRLIGAYEKTDNSSSFTFTYAPVINANDSKGVDEVIKKNQVDAFNEFKNMMKKYENEEKRRGRGR</sequence>
<reference evidence="5" key="1">
    <citation type="submission" date="2013-10" db="EMBL/GenBank/DDBJ databases">
        <title>The Genome Sequence of Fusobacterium nucleatum CTI-6.</title>
        <authorList>
            <consortium name="The Broad Institute Genomics Platform"/>
            <person name="Earl A."/>
            <person name="Ward D."/>
            <person name="Feldgarden M."/>
            <person name="Gevers D."/>
            <person name="Kostic A."/>
            <person name="Garrett W."/>
            <person name="Young S.K."/>
            <person name="Zeng Q."/>
            <person name="Gargeya S."/>
            <person name="Fitzgerald M."/>
            <person name="Abouelleil A."/>
            <person name="Alvarado L."/>
            <person name="Berlin A.M."/>
            <person name="Chapman S.B."/>
            <person name="Gainer-Dewar J."/>
            <person name="Goldberg J."/>
            <person name="Gnerre S."/>
            <person name="Griggs A."/>
            <person name="Gujja S."/>
            <person name="Hansen M."/>
            <person name="Howarth C."/>
            <person name="Imamovic A."/>
            <person name="Ireland A."/>
            <person name="Larimer J."/>
            <person name="McCowan C."/>
            <person name="Murphy C."/>
            <person name="Pearson M."/>
            <person name="Poon T.W."/>
            <person name="Priest M."/>
            <person name="Roberts A."/>
            <person name="Saif S."/>
            <person name="Shea T."/>
            <person name="Sykes S."/>
            <person name="Wortman J."/>
            <person name="Nusbaum C."/>
            <person name="Birren B."/>
        </authorList>
    </citation>
    <scope>NUCLEOTIDE SEQUENCE [LARGE SCALE GENOMIC DNA]</scope>
    <source>
        <strain evidence="5">CTI-6</strain>
    </source>
</reference>
<dbReference type="NCBIfam" id="TIGR01760">
    <property type="entry name" value="tape_meas_TP901"/>
    <property type="match status" value="1"/>
</dbReference>
<keyword evidence="3" id="KW-1133">Transmembrane helix</keyword>
<keyword evidence="1" id="KW-1188">Viral release from host cell</keyword>